<name>A0A9N7R9K1_STRHE</name>
<proteinExistence type="predicted"/>
<dbReference type="Proteomes" id="UP001153555">
    <property type="component" value="Unassembled WGS sequence"/>
</dbReference>
<gene>
    <name evidence="2" type="ORF">SHERM_01093</name>
</gene>
<evidence type="ECO:0000256" key="1">
    <source>
        <dbReference type="SAM" id="MobiDB-lite"/>
    </source>
</evidence>
<accession>A0A9N7R9K1</accession>
<comment type="caution">
    <text evidence="2">The sequence shown here is derived from an EMBL/GenBank/DDBJ whole genome shotgun (WGS) entry which is preliminary data.</text>
</comment>
<evidence type="ECO:0000313" key="2">
    <source>
        <dbReference type="EMBL" id="CAA0818230.1"/>
    </source>
</evidence>
<dbReference type="AlphaFoldDB" id="A0A9N7R9K1"/>
<sequence>MSLKSDGWKLEGRQKTRAKEKTNSEATVELERVKTSREIPKRQATSFELRRDELGEVESRGEKKNGVPKGDLKSLPEHLKYAYLGENNMFPVIVSSYLCNSELDRLLRVLREHKSTIGWSISDLKGVEMNTRGLGGASVAPPSTRNDEDIELDPRELEVELAHQ</sequence>
<protein>
    <recommendedName>
        <fullName evidence="4">Reverse transcriptase domain-containing protein</fullName>
    </recommendedName>
</protein>
<feature type="compositionally biased region" description="Basic and acidic residues" evidence="1">
    <location>
        <begin position="48"/>
        <end position="72"/>
    </location>
</feature>
<feature type="region of interest" description="Disordered" evidence="1">
    <location>
        <begin position="133"/>
        <end position="153"/>
    </location>
</feature>
<feature type="region of interest" description="Disordered" evidence="1">
    <location>
        <begin position="1"/>
        <end position="72"/>
    </location>
</feature>
<evidence type="ECO:0008006" key="4">
    <source>
        <dbReference type="Google" id="ProtNLM"/>
    </source>
</evidence>
<dbReference type="OrthoDB" id="1226655at2759"/>
<dbReference type="EMBL" id="CACSLK010016925">
    <property type="protein sequence ID" value="CAA0818230.1"/>
    <property type="molecule type" value="Genomic_DNA"/>
</dbReference>
<organism evidence="2 3">
    <name type="scientific">Striga hermonthica</name>
    <name type="common">Purple witchweed</name>
    <name type="synonym">Buchnera hermonthica</name>
    <dbReference type="NCBI Taxonomy" id="68872"/>
    <lineage>
        <taxon>Eukaryota</taxon>
        <taxon>Viridiplantae</taxon>
        <taxon>Streptophyta</taxon>
        <taxon>Embryophyta</taxon>
        <taxon>Tracheophyta</taxon>
        <taxon>Spermatophyta</taxon>
        <taxon>Magnoliopsida</taxon>
        <taxon>eudicotyledons</taxon>
        <taxon>Gunneridae</taxon>
        <taxon>Pentapetalae</taxon>
        <taxon>asterids</taxon>
        <taxon>lamiids</taxon>
        <taxon>Lamiales</taxon>
        <taxon>Orobanchaceae</taxon>
        <taxon>Buchnereae</taxon>
        <taxon>Striga</taxon>
    </lineage>
</organism>
<keyword evidence="3" id="KW-1185">Reference proteome</keyword>
<evidence type="ECO:0000313" key="3">
    <source>
        <dbReference type="Proteomes" id="UP001153555"/>
    </source>
</evidence>
<reference evidence="2" key="1">
    <citation type="submission" date="2019-12" db="EMBL/GenBank/DDBJ databases">
        <authorList>
            <person name="Scholes J."/>
        </authorList>
    </citation>
    <scope>NUCLEOTIDE SEQUENCE</scope>
</reference>
<feature type="compositionally biased region" description="Basic and acidic residues" evidence="1">
    <location>
        <begin position="1"/>
        <end position="41"/>
    </location>
</feature>